<feature type="domain" description="Cysteine-rich secretory protein" evidence="1">
    <location>
        <begin position="71"/>
        <end position="128"/>
    </location>
</feature>
<dbReference type="EMBL" id="BDGG01000002">
    <property type="protein sequence ID" value="GAU91407.1"/>
    <property type="molecule type" value="Genomic_DNA"/>
</dbReference>
<evidence type="ECO:0000313" key="2">
    <source>
        <dbReference type="EMBL" id="GAU91407.1"/>
    </source>
</evidence>
<proteinExistence type="predicted"/>
<dbReference type="AlphaFoldDB" id="A0A1D1UW15"/>
<dbReference type="Gene3D" id="1.10.10.740">
    <property type="entry name" value="Crisp domain"/>
    <property type="match status" value="1"/>
</dbReference>
<dbReference type="SUPFAM" id="SSF57546">
    <property type="entry name" value="Crisp domain-like"/>
    <property type="match status" value="1"/>
</dbReference>
<organism evidence="2 3">
    <name type="scientific">Ramazzottius varieornatus</name>
    <name type="common">Water bear</name>
    <name type="synonym">Tardigrade</name>
    <dbReference type="NCBI Taxonomy" id="947166"/>
    <lineage>
        <taxon>Eukaryota</taxon>
        <taxon>Metazoa</taxon>
        <taxon>Ecdysozoa</taxon>
        <taxon>Tardigrada</taxon>
        <taxon>Eutardigrada</taxon>
        <taxon>Parachela</taxon>
        <taxon>Hypsibioidea</taxon>
        <taxon>Ramazzottiidae</taxon>
        <taxon>Ramazzottius</taxon>
    </lineage>
</organism>
<evidence type="ECO:0000313" key="3">
    <source>
        <dbReference type="Proteomes" id="UP000186922"/>
    </source>
</evidence>
<keyword evidence="3" id="KW-1185">Reference proteome</keyword>
<comment type="caution">
    <text evidence="2">The sequence shown here is derived from an EMBL/GenBank/DDBJ whole genome shotgun (WGS) entry which is preliminary data.</text>
</comment>
<reference evidence="2 3" key="1">
    <citation type="journal article" date="2016" name="Nat. Commun.">
        <title>Extremotolerant tardigrade genome and improved radiotolerance of human cultured cells by tardigrade-unique protein.</title>
        <authorList>
            <person name="Hashimoto T."/>
            <person name="Horikawa D.D."/>
            <person name="Saito Y."/>
            <person name="Kuwahara H."/>
            <person name="Kozuka-Hata H."/>
            <person name="Shin-I T."/>
            <person name="Minakuchi Y."/>
            <person name="Ohishi K."/>
            <person name="Motoyama A."/>
            <person name="Aizu T."/>
            <person name="Enomoto A."/>
            <person name="Kondo K."/>
            <person name="Tanaka S."/>
            <person name="Hara Y."/>
            <person name="Koshikawa S."/>
            <person name="Sagara H."/>
            <person name="Miura T."/>
            <person name="Yokobori S."/>
            <person name="Miyagawa K."/>
            <person name="Suzuki Y."/>
            <person name="Kubo T."/>
            <person name="Oyama M."/>
            <person name="Kohara Y."/>
            <person name="Fujiyama A."/>
            <person name="Arakawa K."/>
            <person name="Katayama T."/>
            <person name="Toyoda A."/>
            <person name="Kunieda T."/>
        </authorList>
    </citation>
    <scope>NUCLEOTIDE SEQUENCE [LARGE SCALE GENOMIC DNA]</scope>
    <source>
        <strain evidence="2 3">YOKOZUNA-1</strain>
    </source>
</reference>
<dbReference type="OrthoDB" id="737510at2759"/>
<evidence type="ECO:0000259" key="1">
    <source>
        <dbReference type="Pfam" id="PF08562"/>
    </source>
</evidence>
<dbReference type="InterPro" id="IPR042076">
    <property type="entry name" value="Crisp-like_dom"/>
</dbReference>
<dbReference type="SUPFAM" id="SSF55797">
    <property type="entry name" value="PR-1-like"/>
    <property type="match status" value="1"/>
</dbReference>
<sequence>MPSMYAIHELNHFLRTATTFQIGCAFSPCPESGPQYVCNFGPGGNNSPGNNRAQLCVNAYLPGTAANGGVCGKCPGSCDNGLCTNPCRFANIINNNDLCDRFVRARGGRCGQDVSSQSCKASCNCLDNLIY</sequence>
<accession>A0A1D1UW15</accession>
<dbReference type="InterPro" id="IPR035940">
    <property type="entry name" value="CAP_sf"/>
</dbReference>
<name>A0A1D1UW15_RAMVA</name>
<dbReference type="InterPro" id="IPR013871">
    <property type="entry name" value="Cysteine_rich_secretory"/>
</dbReference>
<dbReference type="STRING" id="947166.A0A1D1UW15"/>
<protein>
    <recommendedName>
        <fullName evidence="1">Cysteine-rich secretory protein domain-containing protein</fullName>
    </recommendedName>
</protein>
<dbReference type="Pfam" id="PF08562">
    <property type="entry name" value="Crisp"/>
    <property type="match status" value="1"/>
</dbReference>
<gene>
    <name evidence="2" type="primary">RvY_03665-1</name>
    <name evidence="2" type="synonym">RvY_03665.1</name>
    <name evidence="2" type="ORF">RvY_03665</name>
</gene>
<dbReference type="Proteomes" id="UP000186922">
    <property type="component" value="Unassembled WGS sequence"/>
</dbReference>